<dbReference type="Gene3D" id="1.10.630.10">
    <property type="entry name" value="Cytochrome P450"/>
    <property type="match status" value="1"/>
</dbReference>
<dbReference type="SUPFAM" id="SSF48264">
    <property type="entry name" value="Cytochrome P450"/>
    <property type="match status" value="1"/>
</dbReference>
<dbReference type="Proteomes" id="UP001500979">
    <property type="component" value="Unassembled WGS sequence"/>
</dbReference>
<evidence type="ECO:0000313" key="3">
    <source>
        <dbReference type="EMBL" id="GAA2795662.1"/>
    </source>
</evidence>
<dbReference type="PROSITE" id="PS00086">
    <property type="entry name" value="CYTOCHROME_P450"/>
    <property type="match status" value="1"/>
</dbReference>
<dbReference type="Pfam" id="PF00067">
    <property type="entry name" value="p450"/>
    <property type="match status" value="2"/>
</dbReference>
<evidence type="ECO:0000256" key="1">
    <source>
        <dbReference type="ARBA" id="ARBA00010617"/>
    </source>
</evidence>
<dbReference type="InterPro" id="IPR036396">
    <property type="entry name" value="Cyt_P450_sf"/>
</dbReference>
<dbReference type="PANTHER" id="PTHR46696">
    <property type="entry name" value="P450, PUTATIVE (EUROFUNG)-RELATED"/>
    <property type="match status" value="1"/>
</dbReference>
<dbReference type="InterPro" id="IPR001128">
    <property type="entry name" value="Cyt_P450"/>
</dbReference>
<keyword evidence="2" id="KW-0479">Metal-binding</keyword>
<organism evidence="3 4">
    <name type="scientific">Saccharopolyspora taberi</name>
    <dbReference type="NCBI Taxonomy" id="60895"/>
    <lineage>
        <taxon>Bacteria</taxon>
        <taxon>Bacillati</taxon>
        <taxon>Actinomycetota</taxon>
        <taxon>Actinomycetes</taxon>
        <taxon>Pseudonocardiales</taxon>
        <taxon>Pseudonocardiaceae</taxon>
        <taxon>Saccharopolyspora</taxon>
    </lineage>
</organism>
<dbReference type="PRINTS" id="PR00359">
    <property type="entry name" value="BP450"/>
</dbReference>
<keyword evidence="2" id="KW-0408">Iron</keyword>
<dbReference type="CDD" id="cd11038">
    <property type="entry name" value="CYP_AurH-like"/>
    <property type="match status" value="1"/>
</dbReference>
<dbReference type="InterPro" id="IPR017972">
    <property type="entry name" value="Cyt_P450_CS"/>
</dbReference>
<dbReference type="EMBL" id="BAAAUX010000014">
    <property type="protein sequence ID" value="GAA2795662.1"/>
    <property type="molecule type" value="Genomic_DNA"/>
</dbReference>
<comment type="caution">
    <text evidence="3">The sequence shown here is derived from an EMBL/GenBank/DDBJ whole genome shotgun (WGS) entry which is preliminary data.</text>
</comment>
<keyword evidence="4" id="KW-1185">Reference proteome</keyword>
<sequence>MPEVPFLDLTHPDFSFDSPEVAEARERSWYARTPVGIIVLRYAEVRELLHDRRLAQDGRRYMELNGITSGPVYDWFVPLILHRNGDDHVRLRRVVQKAFTPRRINELRPFMRETATALAERIAESGECDFVEAFADPLPVAVMSRLLGVPPEDYDVFHGWSTDIGLVFSLTNADVYERVERAVVELHGYVDSLIAQRRSRPEDDLLSTLVAAQQEENRLDAEELRNLVVSLVFAGHDTTRHQLGLAMVALCAHPEQWSALRDDPEPADRAVDEILRWSPAAPAVFRFALQDFDYQGLHIPAGTFVMLGSHPAHHDPRVFEGGDSFDITATRPAGHLTFGAGPHYCLGAATARAEIAEALPALASTLGTPNLAGPVSWRSPIGVYGPTSVPVRFGPSPA</sequence>
<proteinExistence type="inferred from homology"/>
<dbReference type="InterPro" id="IPR002397">
    <property type="entry name" value="Cyt_P450_B"/>
</dbReference>
<keyword evidence="2" id="KW-0560">Oxidoreductase</keyword>
<dbReference type="PRINTS" id="PR00385">
    <property type="entry name" value="P450"/>
</dbReference>
<reference evidence="3 4" key="1">
    <citation type="journal article" date="2019" name="Int. J. Syst. Evol. Microbiol.">
        <title>The Global Catalogue of Microorganisms (GCM) 10K type strain sequencing project: providing services to taxonomists for standard genome sequencing and annotation.</title>
        <authorList>
            <consortium name="The Broad Institute Genomics Platform"/>
            <consortium name="The Broad Institute Genome Sequencing Center for Infectious Disease"/>
            <person name="Wu L."/>
            <person name="Ma J."/>
        </authorList>
    </citation>
    <scope>NUCLEOTIDE SEQUENCE [LARGE SCALE GENOMIC DNA]</scope>
    <source>
        <strain evidence="3 4">JCM 9383</strain>
    </source>
</reference>
<evidence type="ECO:0000313" key="4">
    <source>
        <dbReference type="Proteomes" id="UP001500979"/>
    </source>
</evidence>
<dbReference type="PANTHER" id="PTHR46696:SF1">
    <property type="entry name" value="CYTOCHROME P450 YJIB-RELATED"/>
    <property type="match status" value="1"/>
</dbReference>
<accession>A0ABN3VEL6</accession>
<comment type="similarity">
    <text evidence="1 2">Belongs to the cytochrome P450 family.</text>
</comment>
<gene>
    <name evidence="3" type="ORF">GCM10010470_33390</name>
</gene>
<name>A0ABN3VEL6_9PSEU</name>
<dbReference type="RefSeq" id="WP_344680650.1">
    <property type="nucleotide sequence ID" value="NZ_BAAAUX010000014.1"/>
</dbReference>
<keyword evidence="2" id="KW-0503">Monooxygenase</keyword>
<evidence type="ECO:0000256" key="2">
    <source>
        <dbReference type="RuleBase" id="RU000461"/>
    </source>
</evidence>
<protein>
    <submittedName>
        <fullName evidence="3">Cytochrome P450</fullName>
    </submittedName>
</protein>
<keyword evidence="2" id="KW-0349">Heme</keyword>